<evidence type="ECO:0000313" key="3">
    <source>
        <dbReference type="Proteomes" id="UP000324222"/>
    </source>
</evidence>
<evidence type="ECO:0000313" key="2">
    <source>
        <dbReference type="EMBL" id="MPC59361.1"/>
    </source>
</evidence>
<reference evidence="2 3" key="1">
    <citation type="submission" date="2019-05" db="EMBL/GenBank/DDBJ databases">
        <title>Another draft genome of Portunus trituberculatus and its Hox gene families provides insights of decapod evolution.</title>
        <authorList>
            <person name="Jeong J.-H."/>
            <person name="Song I."/>
            <person name="Kim S."/>
            <person name="Choi T."/>
            <person name="Kim D."/>
            <person name="Ryu S."/>
            <person name="Kim W."/>
        </authorList>
    </citation>
    <scope>NUCLEOTIDE SEQUENCE [LARGE SCALE GENOMIC DNA]</scope>
    <source>
        <tissue evidence="2">Muscle</tissue>
    </source>
</reference>
<sequence>MLTTHSLGHSLPQAPVTSLSPLHSQRNHHHHPSHHQPSPPVASILSTCGCVRCCRQTSPIGSRGSRVLTASIFPTTIR</sequence>
<feature type="compositionally biased region" description="Basic residues" evidence="1">
    <location>
        <begin position="25"/>
        <end position="34"/>
    </location>
</feature>
<dbReference type="EMBL" id="VSRR010016494">
    <property type="protein sequence ID" value="MPC59361.1"/>
    <property type="molecule type" value="Genomic_DNA"/>
</dbReference>
<protein>
    <submittedName>
        <fullName evidence="2">Uncharacterized protein</fullName>
    </submittedName>
</protein>
<evidence type="ECO:0000256" key="1">
    <source>
        <dbReference type="SAM" id="MobiDB-lite"/>
    </source>
</evidence>
<gene>
    <name evidence="2" type="ORF">E2C01_053379</name>
</gene>
<feature type="region of interest" description="Disordered" evidence="1">
    <location>
        <begin position="1"/>
        <end position="41"/>
    </location>
</feature>
<proteinExistence type="predicted"/>
<organism evidence="2 3">
    <name type="scientific">Portunus trituberculatus</name>
    <name type="common">Swimming crab</name>
    <name type="synonym">Neptunus trituberculatus</name>
    <dbReference type="NCBI Taxonomy" id="210409"/>
    <lineage>
        <taxon>Eukaryota</taxon>
        <taxon>Metazoa</taxon>
        <taxon>Ecdysozoa</taxon>
        <taxon>Arthropoda</taxon>
        <taxon>Crustacea</taxon>
        <taxon>Multicrustacea</taxon>
        <taxon>Malacostraca</taxon>
        <taxon>Eumalacostraca</taxon>
        <taxon>Eucarida</taxon>
        <taxon>Decapoda</taxon>
        <taxon>Pleocyemata</taxon>
        <taxon>Brachyura</taxon>
        <taxon>Eubrachyura</taxon>
        <taxon>Portunoidea</taxon>
        <taxon>Portunidae</taxon>
        <taxon>Portuninae</taxon>
        <taxon>Portunus</taxon>
    </lineage>
</organism>
<name>A0A5B7GGY4_PORTR</name>
<dbReference type="Proteomes" id="UP000324222">
    <property type="component" value="Unassembled WGS sequence"/>
</dbReference>
<accession>A0A5B7GGY4</accession>
<dbReference type="AlphaFoldDB" id="A0A5B7GGY4"/>
<comment type="caution">
    <text evidence="2">The sequence shown here is derived from an EMBL/GenBank/DDBJ whole genome shotgun (WGS) entry which is preliminary data.</text>
</comment>
<keyword evidence="3" id="KW-1185">Reference proteome</keyword>